<name>A0ABN7B5J3_9HEMI</name>
<proteinExistence type="predicted"/>
<dbReference type="Proteomes" id="UP001307889">
    <property type="component" value="Chromosome 10"/>
</dbReference>
<evidence type="ECO:0000313" key="2">
    <source>
        <dbReference type="Proteomes" id="UP001307889"/>
    </source>
</evidence>
<keyword evidence="2" id="KW-1185">Reference proteome</keyword>
<protein>
    <submittedName>
        <fullName evidence="1">Uncharacterized protein</fullName>
    </submittedName>
</protein>
<reference evidence="1 2" key="1">
    <citation type="submission" date="2023-09" db="EMBL/GenBank/DDBJ databases">
        <title>Nesidiocoris tenuis whole genome shotgun sequence.</title>
        <authorList>
            <person name="Shibata T."/>
            <person name="Shimoda M."/>
            <person name="Kobayashi T."/>
            <person name="Uehara T."/>
        </authorList>
    </citation>
    <scope>NUCLEOTIDE SEQUENCE [LARGE SCALE GENOMIC DNA]</scope>
    <source>
        <strain evidence="1 2">Japan</strain>
    </source>
</reference>
<dbReference type="EMBL" id="AP028918">
    <property type="protein sequence ID" value="BES99658.1"/>
    <property type="molecule type" value="Genomic_DNA"/>
</dbReference>
<organism evidence="1 2">
    <name type="scientific">Nesidiocoris tenuis</name>
    <dbReference type="NCBI Taxonomy" id="355587"/>
    <lineage>
        <taxon>Eukaryota</taxon>
        <taxon>Metazoa</taxon>
        <taxon>Ecdysozoa</taxon>
        <taxon>Arthropoda</taxon>
        <taxon>Hexapoda</taxon>
        <taxon>Insecta</taxon>
        <taxon>Pterygota</taxon>
        <taxon>Neoptera</taxon>
        <taxon>Paraneoptera</taxon>
        <taxon>Hemiptera</taxon>
        <taxon>Heteroptera</taxon>
        <taxon>Panheteroptera</taxon>
        <taxon>Cimicomorpha</taxon>
        <taxon>Miridae</taxon>
        <taxon>Dicyphina</taxon>
        <taxon>Nesidiocoris</taxon>
    </lineage>
</organism>
<evidence type="ECO:0000313" key="1">
    <source>
        <dbReference type="EMBL" id="BES99658.1"/>
    </source>
</evidence>
<accession>A0ABN7B5J3</accession>
<sequence length="89" mass="9939">MVRTVDFLISGSYRMFAIDRALDVAGASDKVLRKRSWNRVRSGGPWFGMESWKGGAIGRSHRLSEDSYAYIPSYPNLTICSSFTANSVN</sequence>
<gene>
    <name evidence="1" type="ORF">NTJ_12476</name>
</gene>